<keyword evidence="3 14" id="KW-0418">Kinase</keyword>
<evidence type="ECO:0000313" key="15">
    <source>
        <dbReference type="Proteomes" id="UP001211065"/>
    </source>
</evidence>
<feature type="region of interest" description="Disordered" evidence="12">
    <location>
        <begin position="1"/>
        <end position="32"/>
    </location>
</feature>
<feature type="domain" description="Protein kinase" evidence="13">
    <location>
        <begin position="115"/>
        <end position="393"/>
    </location>
</feature>
<evidence type="ECO:0000256" key="6">
    <source>
        <dbReference type="ARBA" id="ARBA00038999"/>
    </source>
</evidence>
<dbReference type="InterPro" id="IPR000719">
    <property type="entry name" value="Prot_kinase_dom"/>
</dbReference>
<evidence type="ECO:0000256" key="10">
    <source>
        <dbReference type="PROSITE-ProRule" id="PRU10141"/>
    </source>
</evidence>
<protein>
    <recommendedName>
        <fullName evidence="6">mitogen-activated protein kinase kinase</fullName>
        <ecNumber evidence="6">2.7.12.2</ecNumber>
    </recommendedName>
</protein>
<dbReference type="Pfam" id="PF00069">
    <property type="entry name" value="Pkinase"/>
    <property type="match status" value="1"/>
</dbReference>
<dbReference type="InterPro" id="IPR011009">
    <property type="entry name" value="Kinase-like_dom_sf"/>
</dbReference>
<dbReference type="PROSITE" id="PS50011">
    <property type="entry name" value="PROTEIN_KINASE_DOM"/>
    <property type="match status" value="1"/>
</dbReference>
<evidence type="ECO:0000256" key="3">
    <source>
        <dbReference type="ARBA" id="ARBA00022777"/>
    </source>
</evidence>
<evidence type="ECO:0000313" key="14">
    <source>
        <dbReference type="EMBL" id="KAJ3213705.1"/>
    </source>
</evidence>
<dbReference type="GO" id="GO:0005524">
    <property type="term" value="F:ATP binding"/>
    <property type="evidence" value="ECO:0007669"/>
    <property type="project" value="UniProtKB-UniRule"/>
</dbReference>
<organism evidence="14 15">
    <name type="scientific">Clydaea vesicula</name>
    <dbReference type="NCBI Taxonomy" id="447962"/>
    <lineage>
        <taxon>Eukaryota</taxon>
        <taxon>Fungi</taxon>
        <taxon>Fungi incertae sedis</taxon>
        <taxon>Chytridiomycota</taxon>
        <taxon>Chytridiomycota incertae sedis</taxon>
        <taxon>Chytridiomycetes</taxon>
        <taxon>Lobulomycetales</taxon>
        <taxon>Lobulomycetaceae</taxon>
        <taxon>Clydaea</taxon>
    </lineage>
</organism>
<gene>
    <name evidence="14" type="primary">STE7_1</name>
    <name evidence="14" type="ORF">HK099_007222</name>
</gene>
<evidence type="ECO:0000256" key="8">
    <source>
        <dbReference type="ARBA" id="ARBA00049299"/>
    </source>
</evidence>
<dbReference type="PANTHER" id="PTHR48013">
    <property type="entry name" value="DUAL SPECIFICITY MITOGEN-ACTIVATED PROTEIN KINASE KINASE 5-RELATED"/>
    <property type="match status" value="1"/>
</dbReference>
<dbReference type="EC" id="2.7.12.2" evidence="6"/>
<dbReference type="GO" id="GO:0004708">
    <property type="term" value="F:MAP kinase kinase activity"/>
    <property type="evidence" value="ECO:0007669"/>
    <property type="project" value="UniProtKB-EC"/>
</dbReference>
<keyword evidence="11" id="KW-0723">Serine/threonine-protein kinase</keyword>
<feature type="compositionally biased region" description="Low complexity" evidence="12">
    <location>
        <begin position="17"/>
        <end position="30"/>
    </location>
</feature>
<reference evidence="14" key="1">
    <citation type="submission" date="2020-05" db="EMBL/GenBank/DDBJ databases">
        <title>Phylogenomic resolution of chytrid fungi.</title>
        <authorList>
            <person name="Stajich J.E."/>
            <person name="Amses K."/>
            <person name="Simmons R."/>
            <person name="Seto K."/>
            <person name="Myers J."/>
            <person name="Bonds A."/>
            <person name="Quandt C.A."/>
            <person name="Barry K."/>
            <person name="Liu P."/>
            <person name="Grigoriev I."/>
            <person name="Longcore J.E."/>
            <person name="James T.Y."/>
        </authorList>
    </citation>
    <scope>NUCLEOTIDE SEQUENCE</scope>
    <source>
        <strain evidence="14">JEL0476</strain>
    </source>
</reference>
<evidence type="ECO:0000259" key="13">
    <source>
        <dbReference type="PROSITE" id="PS50011"/>
    </source>
</evidence>
<dbReference type="GO" id="GO:0004674">
    <property type="term" value="F:protein serine/threonine kinase activity"/>
    <property type="evidence" value="ECO:0007669"/>
    <property type="project" value="UniProtKB-KW"/>
</dbReference>
<keyword evidence="1" id="KW-0808">Transferase</keyword>
<dbReference type="InterPro" id="IPR017441">
    <property type="entry name" value="Protein_kinase_ATP_BS"/>
</dbReference>
<evidence type="ECO:0000256" key="4">
    <source>
        <dbReference type="ARBA" id="ARBA00022840"/>
    </source>
</evidence>
<comment type="caution">
    <text evidence="14">The sequence shown here is derived from an EMBL/GenBank/DDBJ whole genome shotgun (WGS) entry which is preliminary data.</text>
</comment>
<dbReference type="SMART" id="SM00220">
    <property type="entry name" value="S_TKc"/>
    <property type="match status" value="1"/>
</dbReference>
<dbReference type="SUPFAM" id="SSF56112">
    <property type="entry name" value="Protein kinase-like (PK-like)"/>
    <property type="match status" value="1"/>
</dbReference>
<comment type="catalytic activity">
    <reaction evidence="8">
        <text>L-threonyl-[protein] + ATP = O-phospho-L-threonyl-[protein] + ADP + H(+)</text>
        <dbReference type="Rhea" id="RHEA:46608"/>
        <dbReference type="Rhea" id="RHEA-COMP:11060"/>
        <dbReference type="Rhea" id="RHEA-COMP:11605"/>
        <dbReference type="ChEBI" id="CHEBI:15378"/>
        <dbReference type="ChEBI" id="CHEBI:30013"/>
        <dbReference type="ChEBI" id="CHEBI:30616"/>
        <dbReference type="ChEBI" id="CHEBI:61977"/>
        <dbReference type="ChEBI" id="CHEBI:456216"/>
        <dbReference type="EC" id="2.7.12.2"/>
    </reaction>
</comment>
<evidence type="ECO:0000256" key="2">
    <source>
        <dbReference type="ARBA" id="ARBA00022741"/>
    </source>
</evidence>
<keyword evidence="2 10" id="KW-0547">Nucleotide-binding</keyword>
<dbReference type="EMBL" id="JADGJW010000683">
    <property type="protein sequence ID" value="KAJ3213705.1"/>
    <property type="molecule type" value="Genomic_DNA"/>
</dbReference>
<dbReference type="PROSITE" id="PS00108">
    <property type="entry name" value="PROTEIN_KINASE_ST"/>
    <property type="match status" value="1"/>
</dbReference>
<accession>A0AAD5TWM6</accession>
<evidence type="ECO:0000256" key="1">
    <source>
        <dbReference type="ARBA" id="ARBA00022679"/>
    </source>
</evidence>
<evidence type="ECO:0000256" key="5">
    <source>
        <dbReference type="ARBA" id="ARBA00038035"/>
    </source>
</evidence>
<evidence type="ECO:0000256" key="7">
    <source>
        <dbReference type="ARBA" id="ARBA00049014"/>
    </source>
</evidence>
<keyword evidence="4 10" id="KW-0067">ATP-binding</keyword>
<dbReference type="PROSITE" id="PS00107">
    <property type="entry name" value="PROTEIN_KINASE_ATP"/>
    <property type="match status" value="1"/>
</dbReference>
<dbReference type="InterPro" id="IPR008271">
    <property type="entry name" value="Ser/Thr_kinase_AS"/>
</dbReference>
<keyword evidence="15" id="KW-1185">Reference proteome</keyword>
<dbReference type="PANTHER" id="PTHR48013:SF9">
    <property type="entry name" value="DUAL SPECIFICITY MITOGEN-ACTIVATED PROTEIN KINASE KINASE 5"/>
    <property type="match status" value="1"/>
</dbReference>
<comment type="catalytic activity">
    <reaction evidence="9">
        <text>L-tyrosyl-[protein] + ATP = O-phospho-L-tyrosyl-[protein] + ADP + H(+)</text>
        <dbReference type="Rhea" id="RHEA:10596"/>
        <dbReference type="Rhea" id="RHEA-COMP:10136"/>
        <dbReference type="Rhea" id="RHEA-COMP:20101"/>
        <dbReference type="ChEBI" id="CHEBI:15378"/>
        <dbReference type="ChEBI" id="CHEBI:30616"/>
        <dbReference type="ChEBI" id="CHEBI:46858"/>
        <dbReference type="ChEBI" id="CHEBI:61978"/>
        <dbReference type="ChEBI" id="CHEBI:456216"/>
        <dbReference type="EC" id="2.7.12.2"/>
    </reaction>
</comment>
<name>A0AAD5TWM6_9FUNG</name>
<evidence type="ECO:0000256" key="11">
    <source>
        <dbReference type="RuleBase" id="RU000304"/>
    </source>
</evidence>
<dbReference type="Proteomes" id="UP001211065">
    <property type="component" value="Unassembled WGS sequence"/>
</dbReference>
<dbReference type="Gene3D" id="3.30.200.20">
    <property type="entry name" value="Phosphorylase Kinase, domain 1"/>
    <property type="match status" value="1"/>
</dbReference>
<comment type="similarity">
    <text evidence="5">Belongs to the protein kinase superfamily. STE Ser/Thr protein kinase family. MAP kinase kinase subfamily.</text>
</comment>
<dbReference type="AlphaFoldDB" id="A0AAD5TWM6"/>
<sequence length="486" mass="54945">MNRPQIKLRIPRKTTDGSMSSGTPVSGSSSLTNLKIDGEEIQKFKSEPDLLIENSENKLEESLIPIKKVDSIKRTLSVTENRQEQVLNEILHNESKSINNGTQIKEEDVSENSFLDLGEFLGRGSNGFVKKVLFKPKKIILARKYLEFTTDDDEGKEAKKVILKELNILRKCRSPYIVEYQFAFSYKGKINILMEVMDMGSFDSILQKLGKFDEATIAKIAVRVINGLAYLNEVHKIVHRDIKPSNILLNSKGEIKIADFGVSKELVDGTVDGTFTGTMKYMSPECLELKKRKESRSNFKGDIWSLGLTLMEFGLGKFPFPKEGEEQLEDTAMDLIVFITTEHIGLPKASFSKSFEDFTDLCFNCQSNQIETLGCRQVFSFKRVDVFSQLMWIPGCADYANTALNLNVLPACYNFYPNDSIISVVDNYLFPDNNDSMGDNVLDSNQRIVDHIVYINKKTNPNGASTFSSNNVIFFITFLLFFTLPI</sequence>
<proteinExistence type="inferred from homology"/>
<evidence type="ECO:0000256" key="12">
    <source>
        <dbReference type="SAM" id="MobiDB-lite"/>
    </source>
</evidence>
<feature type="binding site" evidence="10">
    <location>
        <position position="144"/>
    </location>
    <ligand>
        <name>ATP</name>
        <dbReference type="ChEBI" id="CHEBI:30616"/>
    </ligand>
</feature>
<dbReference type="Gene3D" id="1.10.510.10">
    <property type="entry name" value="Transferase(Phosphotransferase) domain 1"/>
    <property type="match status" value="1"/>
</dbReference>
<comment type="catalytic activity">
    <reaction evidence="7">
        <text>L-seryl-[protein] + ATP = O-phospho-L-seryl-[protein] + ADP + H(+)</text>
        <dbReference type="Rhea" id="RHEA:17989"/>
        <dbReference type="Rhea" id="RHEA-COMP:9863"/>
        <dbReference type="Rhea" id="RHEA-COMP:11604"/>
        <dbReference type="ChEBI" id="CHEBI:15378"/>
        <dbReference type="ChEBI" id="CHEBI:29999"/>
        <dbReference type="ChEBI" id="CHEBI:30616"/>
        <dbReference type="ChEBI" id="CHEBI:83421"/>
        <dbReference type="ChEBI" id="CHEBI:456216"/>
        <dbReference type="EC" id="2.7.12.2"/>
    </reaction>
</comment>
<evidence type="ECO:0000256" key="9">
    <source>
        <dbReference type="ARBA" id="ARBA00051693"/>
    </source>
</evidence>